<dbReference type="NCBIfam" id="TIGR01733">
    <property type="entry name" value="AA-adenyl-dom"/>
    <property type="match status" value="1"/>
</dbReference>
<evidence type="ECO:0000256" key="2">
    <source>
        <dbReference type="ARBA" id="ARBA00022450"/>
    </source>
</evidence>
<dbReference type="Proteomes" id="UP000477722">
    <property type="component" value="Unassembled WGS sequence"/>
</dbReference>
<evidence type="ECO:0000256" key="1">
    <source>
        <dbReference type="ARBA" id="ARBA00001957"/>
    </source>
</evidence>
<evidence type="ECO:0000259" key="5">
    <source>
        <dbReference type="PROSITE" id="PS50075"/>
    </source>
</evidence>
<protein>
    <submittedName>
        <fullName evidence="6">Amino acid adenylation domain-containing protein</fullName>
    </submittedName>
</protein>
<dbReference type="InterPro" id="IPR006162">
    <property type="entry name" value="Ppantetheine_attach_site"/>
</dbReference>
<gene>
    <name evidence="6" type="ORF">G5C65_15225</name>
</gene>
<dbReference type="PANTHER" id="PTHR45527:SF1">
    <property type="entry name" value="FATTY ACID SYNTHASE"/>
    <property type="match status" value="1"/>
</dbReference>
<evidence type="ECO:0000313" key="7">
    <source>
        <dbReference type="Proteomes" id="UP000477722"/>
    </source>
</evidence>
<dbReference type="GO" id="GO:0009366">
    <property type="term" value="C:enterobactin synthetase complex"/>
    <property type="evidence" value="ECO:0007669"/>
    <property type="project" value="TreeGrafter"/>
</dbReference>
<dbReference type="AlphaFoldDB" id="A0A6G4WYG5"/>
<dbReference type="Gene3D" id="3.30.300.30">
    <property type="match status" value="1"/>
</dbReference>
<dbReference type="InterPro" id="IPR036736">
    <property type="entry name" value="ACP-like_sf"/>
</dbReference>
<dbReference type="InterPro" id="IPR042099">
    <property type="entry name" value="ANL_N_sf"/>
</dbReference>
<reference evidence="6 7" key="1">
    <citation type="submission" date="2020-02" db="EMBL/GenBank/DDBJ databases">
        <title>Whole-genome analyses of novel actinobacteria.</title>
        <authorList>
            <person name="Sahin N."/>
            <person name="Tatar D."/>
        </authorList>
    </citation>
    <scope>NUCLEOTIDE SEQUENCE [LARGE SCALE GENOMIC DNA]</scope>
    <source>
        <strain evidence="6 7">SB3404</strain>
    </source>
</reference>
<keyword evidence="3" id="KW-0597">Phosphoprotein</keyword>
<organism evidence="6 7">
    <name type="scientific">Streptomyces boncukensis</name>
    <dbReference type="NCBI Taxonomy" id="2711219"/>
    <lineage>
        <taxon>Bacteria</taxon>
        <taxon>Bacillati</taxon>
        <taxon>Actinomycetota</taxon>
        <taxon>Actinomycetes</taxon>
        <taxon>Kitasatosporales</taxon>
        <taxon>Streptomycetaceae</taxon>
        <taxon>Streptomyces</taxon>
    </lineage>
</organism>
<dbReference type="CDD" id="cd05930">
    <property type="entry name" value="A_NRPS"/>
    <property type="match status" value="1"/>
</dbReference>
<dbReference type="SUPFAM" id="SSF56801">
    <property type="entry name" value="Acetyl-CoA synthetase-like"/>
    <property type="match status" value="1"/>
</dbReference>
<dbReference type="PROSITE" id="PS50075">
    <property type="entry name" value="CARRIER"/>
    <property type="match status" value="1"/>
</dbReference>
<dbReference type="Pfam" id="PF00668">
    <property type="entry name" value="Condensation"/>
    <property type="match status" value="1"/>
</dbReference>
<feature type="domain" description="Carrier" evidence="5">
    <location>
        <begin position="515"/>
        <end position="589"/>
    </location>
</feature>
<evidence type="ECO:0000313" key="6">
    <source>
        <dbReference type="EMBL" id="NGO69680.1"/>
    </source>
</evidence>
<dbReference type="FunFam" id="2.30.38.10:FF:000001">
    <property type="entry name" value="Non-ribosomal peptide synthetase PvdI"/>
    <property type="match status" value="1"/>
</dbReference>
<dbReference type="Pfam" id="PF13193">
    <property type="entry name" value="AMP-binding_C"/>
    <property type="match status" value="1"/>
</dbReference>
<dbReference type="PROSITE" id="PS00455">
    <property type="entry name" value="AMP_BINDING"/>
    <property type="match status" value="1"/>
</dbReference>
<dbReference type="GO" id="GO:0043041">
    <property type="term" value="P:amino acid activation for nonribosomal peptide biosynthetic process"/>
    <property type="evidence" value="ECO:0007669"/>
    <property type="project" value="TreeGrafter"/>
</dbReference>
<dbReference type="GO" id="GO:0031177">
    <property type="term" value="F:phosphopantetheine binding"/>
    <property type="evidence" value="ECO:0007669"/>
    <property type="project" value="InterPro"/>
</dbReference>
<keyword evidence="2" id="KW-0596">Phosphopantetheine</keyword>
<feature type="region of interest" description="Disordered" evidence="4">
    <location>
        <begin position="136"/>
        <end position="156"/>
    </location>
</feature>
<accession>A0A6G4WYG5</accession>
<dbReference type="Gene3D" id="3.30.559.10">
    <property type="entry name" value="Chloramphenicol acetyltransferase-like domain"/>
    <property type="match status" value="1"/>
</dbReference>
<dbReference type="PROSITE" id="PS00012">
    <property type="entry name" value="PHOSPHOPANTETHEINE"/>
    <property type="match status" value="1"/>
</dbReference>
<dbReference type="PANTHER" id="PTHR45527">
    <property type="entry name" value="NONRIBOSOMAL PEPTIDE SYNTHETASE"/>
    <property type="match status" value="1"/>
</dbReference>
<comment type="caution">
    <text evidence="6">The sequence shown here is derived from an EMBL/GenBank/DDBJ whole genome shotgun (WGS) entry which is preliminary data.</text>
</comment>
<name>A0A6G4WYG5_9ACTN</name>
<dbReference type="InterPro" id="IPR023213">
    <property type="entry name" value="CAT-like_dom_sf"/>
</dbReference>
<dbReference type="EMBL" id="JAAKZZ010000133">
    <property type="protein sequence ID" value="NGO69680.1"/>
    <property type="molecule type" value="Genomic_DNA"/>
</dbReference>
<sequence length="717" mass="76533">MAGRSRSLIAALFAEQVAVRADRPAVRCEERQLTYVQLDRESDLVASRLAERGVGDGDVVGISLRRSELCAVAWLAVAKVNGICLWLDPDYPADRLALMVEDAAPAAALTAADADADEATRNLISALPTLAVDRTHGAAGPLSPDAPRPLAPRPTAPPESAAYVIYTSGSTGRPKGTILTSTGLRSLLDTAVQGFGAGPDSRVLQFTSMSFDVAFLEMAMALLLGGSLIVVTGERRVADTAFLELLTEHRVTHAALPPAFLELLPEDGPLPAGLTIMTGADKVPLGMAGRWARRARIVTCYGLTEATVNSTLWDYDARWEGTVAPLGTEDPGTTVRLLDEALRPVAPGQPGELYIGGDGLARGYLHRPALTAQRFVADPFAGPGARMYRTGDRAVRHEDGVLEFLGRTDGQLKIRGHRIEPTDVESVLLRHPAVAQAVVTAREDTAGSAQLAAFVVAAEGTEIDAQELRRYVSRTLPAYMVPSVLVPVAALATLPSGKLDRRAVHPAPTGPLRAEPDEDALRRLLSDVLGCGVGDLRDGLDFVALGGHSLSAMRLAAAIRRQFGCEPAIRDIFAARSVRGLLHSLSRSAPDRPRPGERGSGPLLLSYEQERLWVLEALSGGGTLYHVPWAWQVDGDLDTEALRGALEDLAANHDILRTRFPSVHGTPVQDILPPGRFALDYAAVATGEREAPAAAEAAARESFDLEARPPWRARVFT</sequence>
<evidence type="ECO:0000256" key="3">
    <source>
        <dbReference type="ARBA" id="ARBA00022553"/>
    </source>
</evidence>
<dbReference type="RefSeq" id="WP_165299364.1">
    <property type="nucleotide sequence ID" value="NZ_JAAKZZ010000133.1"/>
</dbReference>
<comment type="cofactor">
    <cofactor evidence="1">
        <name>pantetheine 4'-phosphate</name>
        <dbReference type="ChEBI" id="CHEBI:47942"/>
    </cofactor>
</comment>
<dbReference type="InterPro" id="IPR020806">
    <property type="entry name" value="PKS_PP-bd"/>
</dbReference>
<dbReference type="InterPro" id="IPR020845">
    <property type="entry name" value="AMP-binding_CS"/>
</dbReference>
<dbReference type="Gene3D" id="1.10.1200.10">
    <property type="entry name" value="ACP-like"/>
    <property type="match status" value="1"/>
</dbReference>
<dbReference type="InterPro" id="IPR000873">
    <property type="entry name" value="AMP-dep_synth/lig_dom"/>
</dbReference>
<dbReference type="GO" id="GO:0047527">
    <property type="term" value="F:2,3-dihydroxybenzoate-serine ligase activity"/>
    <property type="evidence" value="ECO:0007669"/>
    <property type="project" value="TreeGrafter"/>
</dbReference>
<dbReference type="SUPFAM" id="SSF47336">
    <property type="entry name" value="ACP-like"/>
    <property type="match status" value="1"/>
</dbReference>
<feature type="compositionally biased region" description="Pro residues" evidence="4">
    <location>
        <begin position="144"/>
        <end position="156"/>
    </location>
</feature>
<dbReference type="InterPro" id="IPR010071">
    <property type="entry name" value="AA_adenyl_dom"/>
</dbReference>
<dbReference type="SUPFAM" id="SSF52777">
    <property type="entry name" value="CoA-dependent acyltransferases"/>
    <property type="match status" value="1"/>
</dbReference>
<dbReference type="GO" id="GO:0009239">
    <property type="term" value="P:enterobactin biosynthetic process"/>
    <property type="evidence" value="ECO:0007669"/>
    <property type="project" value="TreeGrafter"/>
</dbReference>
<dbReference type="Pfam" id="PF00550">
    <property type="entry name" value="PP-binding"/>
    <property type="match status" value="1"/>
</dbReference>
<dbReference type="GO" id="GO:0005829">
    <property type="term" value="C:cytosol"/>
    <property type="evidence" value="ECO:0007669"/>
    <property type="project" value="TreeGrafter"/>
</dbReference>
<feature type="non-terminal residue" evidence="6">
    <location>
        <position position="717"/>
    </location>
</feature>
<dbReference type="InterPro" id="IPR009081">
    <property type="entry name" value="PP-bd_ACP"/>
</dbReference>
<proteinExistence type="predicted"/>
<dbReference type="Gene3D" id="3.40.50.12780">
    <property type="entry name" value="N-terminal domain of ligase-like"/>
    <property type="match status" value="1"/>
</dbReference>
<keyword evidence="7" id="KW-1185">Reference proteome</keyword>
<dbReference type="InterPro" id="IPR045851">
    <property type="entry name" value="AMP-bd_C_sf"/>
</dbReference>
<dbReference type="InterPro" id="IPR001242">
    <property type="entry name" value="Condensation_dom"/>
</dbReference>
<evidence type="ECO:0000256" key="4">
    <source>
        <dbReference type="SAM" id="MobiDB-lite"/>
    </source>
</evidence>
<dbReference type="GO" id="GO:0008610">
    <property type="term" value="P:lipid biosynthetic process"/>
    <property type="evidence" value="ECO:0007669"/>
    <property type="project" value="UniProtKB-ARBA"/>
</dbReference>
<dbReference type="Pfam" id="PF00501">
    <property type="entry name" value="AMP-binding"/>
    <property type="match status" value="1"/>
</dbReference>
<dbReference type="InterPro" id="IPR025110">
    <property type="entry name" value="AMP-bd_C"/>
</dbReference>
<dbReference type="SMART" id="SM00823">
    <property type="entry name" value="PKS_PP"/>
    <property type="match status" value="1"/>
</dbReference>